<feature type="domain" description="Fibronectin type-III" evidence="2">
    <location>
        <begin position="37"/>
        <end position="129"/>
    </location>
</feature>
<evidence type="ECO:0000313" key="3">
    <source>
        <dbReference type="EMBL" id="SDC38020.1"/>
    </source>
</evidence>
<evidence type="ECO:0000256" key="1">
    <source>
        <dbReference type="SAM" id="SignalP"/>
    </source>
</evidence>
<dbReference type="AlphaFoldDB" id="A0A1G6L3Y9"/>
<keyword evidence="1" id="KW-0732">Signal</keyword>
<dbReference type="STRING" id="1285928.SAMN04487894_102212"/>
<dbReference type="InterPro" id="IPR032527">
    <property type="entry name" value="DUF4959"/>
</dbReference>
<dbReference type="Pfam" id="PF16323">
    <property type="entry name" value="DUF4959"/>
    <property type="match status" value="1"/>
</dbReference>
<evidence type="ECO:0000313" key="4">
    <source>
        <dbReference type="Proteomes" id="UP000198757"/>
    </source>
</evidence>
<dbReference type="InterPro" id="IPR032164">
    <property type="entry name" value="DUF5000"/>
</dbReference>
<proteinExistence type="predicted"/>
<organism evidence="3 4">
    <name type="scientific">Niabella drilacis (strain DSM 25811 / CCM 8410 / CCUG 62505 / LMG 26954 / E90)</name>
    <dbReference type="NCBI Taxonomy" id="1285928"/>
    <lineage>
        <taxon>Bacteria</taxon>
        <taxon>Pseudomonadati</taxon>
        <taxon>Bacteroidota</taxon>
        <taxon>Chitinophagia</taxon>
        <taxon>Chitinophagales</taxon>
        <taxon>Chitinophagaceae</taxon>
        <taxon>Niabella</taxon>
    </lineage>
</organism>
<protein>
    <recommendedName>
        <fullName evidence="2">Fibronectin type-III domain-containing protein</fullName>
    </recommendedName>
</protein>
<sequence>MKKIFNIIWIMLTVAFLPVACTKPVSYNEIVAADKTPPGPVSDVQVQNDAGTATLTYTLPHSNNILYVEATYEIRPGVKRQSVSSYYSNKIVVDGFSKDADYKVELVTVSRANVRSEPVSATVSPTRPPYLLVKEDMMIRSTFGGVNVVLNNQNRSNVGIAILKYDSAYQVMKPVTQHFGKDSLLSTTVRGYDSLNYYWGFVTMDQFGNHSDTIYQWIKPIFEIQLPKYPTMQSYALTTDANPAWPVVNLVNNTFANNNDAANCWRGTGAPAFPVSCTIDLGGKRTLSRYLLYTRNGASNQFAWTNQNPMEWTIWGCSDVVPQDVPLPLGAEKGTVTGNWVCLGRFLHPPKPSGQATGVTAADVAFLNAGFPFDFDLDIPDVRYIRFSCEQNFDGTMGECLFNELIFFGQVVK</sequence>
<dbReference type="Gene3D" id="2.60.120.260">
    <property type="entry name" value="Galactose-binding domain-like"/>
    <property type="match status" value="1"/>
</dbReference>
<feature type="chain" id="PRO_5011654732" description="Fibronectin type-III domain-containing protein" evidence="1">
    <location>
        <begin position="28"/>
        <end position="413"/>
    </location>
</feature>
<gene>
    <name evidence="3" type="ORF">SAMN04487894_102212</name>
</gene>
<dbReference type="Proteomes" id="UP000198757">
    <property type="component" value="Unassembled WGS sequence"/>
</dbReference>
<dbReference type="InterPro" id="IPR003961">
    <property type="entry name" value="FN3_dom"/>
</dbReference>
<dbReference type="EMBL" id="FMZO01000002">
    <property type="protein sequence ID" value="SDC38020.1"/>
    <property type="molecule type" value="Genomic_DNA"/>
</dbReference>
<reference evidence="4" key="1">
    <citation type="submission" date="2016-10" db="EMBL/GenBank/DDBJ databases">
        <authorList>
            <person name="Varghese N."/>
            <person name="Submissions S."/>
        </authorList>
    </citation>
    <scope>NUCLEOTIDE SEQUENCE [LARGE SCALE GENOMIC DNA]</scope>
    <source>
        <strain evidence="4">DSM 25811 / CCM 8410 / LMG 26954 / E90</strain>
    </source>
</reference>
<feature type="signal peptide" evidence="1">
    <location>
        <begin position="1"/>
        <end position="27"/>
    </location>
</feature>
<dbReference type="OrthoDB" id="621114at2"/>
<keyword evidence="4" id="KW-1185">Reference proteome</keyword>
<name>A0A1G6L3Y9_NIADE</name>
<evidence type="ECO:0000259" key="2">
    <source>
        <dbReference type="PROSITE" id="PS50853"/>
    </source>
</evidence>
<dbReference type="PROSITE" id="PS50853">
    <property type="entry name" value="FN3"/>
    <property type="match status" value="1"/>
</dbReference>
<dbReference type="RefSeq" id="WP_090388840.1">
    <property type="nucleotide sequence ID" value="NZ_FMZO01000002.1"/>
</dbReference>
<dbReference type="Pfam" id="PF17166">
    <property type="entry name" value="DUF5126"/>
    <property type="match status" value="1"/>
</dbReference>
<accession>A0A1G6L3Y9</accession>
<dbReference type="InterPro" id="IPR033431">
    <property type="entry name" value="DUF5126"/>
</dbReference>
<dbReference type="Pfam" id="PF16391">
    <property type="entry name" value="DUF5000"/>
    <property type="match status" value="1"/>
</dbReference>